<dbReference type="AlphaFoldDB" id="A0A7V7PRI3"/>
<feature type="modified residue" description="4-aspartylphosphate" evidence="8">
    <location>
        <position position="54"/>
    </location>
</feature>
<evidence type="ECO:0000256" key="4">
    <source>
        <dbReference type="ARBA" id="ARBA00023012"/>
    </source>
</evidence>
<dbReference type="EMBL" id="VZDO01000003">
    <property type="protein sequence ID" value="KAB0681365.1"/>
    <property type="molecule type" value="Genomic_DNA"/>
</dbReference>
<dbReference type="InterPro" id="IPR039420">
    <property type="entry name" value="WalR-like"/>
</dbReference>
<sequence>MMQPSVLVVDDEPAIHRFLKPSLTAEGYRVIQATTGTQALALAAERRPEIIVLDLGLPDIDGKDVIERLRRSGDDVPIVVLSARDRESEKIRALDLGADDFVEKPFGVGELMARIRAALRHRQPVPAGPLVSGDLSLDTETRIVRKGACEVKLTPREFDLLAVLLRQAGKVVTHASLLREIWGKANEADTQYLRVYVGHLRQKLEDDPAAPRRITTEAGVGYRLNWIEPPTAAGDAEP</sequence>
<feature type="DNA-binding region" description="OmpR/PhoB-type" evidence="9">
    <location>
        <begin position="127"/>
        <end position="226"/>
    </location>
</feature>
<dbReference type="FunFam" id="3.40.50.2300:FF:000021">
    <property type="entry name" value="Two-component system response regulator KdpE"/>
    <property type="match status" value="1"/>
</dbReference>
<dbReference type="GO" id="GO:0005829">
    <property type="term" value="C:cytosol"/>
    <property type="evidence" value="ECO:0007669"/>
    <property type="project" value="TreeGrafter"/>
</dbReference>
<evidence type="ECO:0000259" key="11">
    <source>
        <dbReference type="PROSITE" id="PS51755"/>
    </source>
</evidence>
<feature type="domain" description="OmpR/PhoB-type" evidence="11">
    <location>
        <begin position="127"/>
        <end position="226"/>
    </location>
</feature>
<evidence type="ECO:0000256" key="5">
    <source>
        <dbReference type="ARBA" id="ARBA00023015"/>
    </source>
</evidence>
<comment type="caution">
    <text evidence="12">The sequence shown here is derived from an EMBL/GenBank/DDBJ whole genome shotgun (WGS) entry which is preliminary data.</text>
</comment>
<evidence type="ECO:0000313" key="13">
    <source>
        <dbReference type="Proteomes" id="UP000432089"/>
    </source>
</evidence>
<dbReference type="PANTHER" id="PTHR48111:SF50">
    <property type="entry name" value="KDP OPERON TRANSCRIPTIONAL REGULATORY PROTEIN KDPE"/>
    <property type="match status" value="1"/>
</dbReference>
<dbReference type="RefSeq" id="WP_150968620.1">
    <property type="nucleotide sequence ID" value="NZ_VZDO01000003.1"/>
</dbReference>
<keyword evidence="4" id="KW-0902">Two-component regulatory system</keyword>
<dbReference type="Pfam" id="PF00486">
    <property type="entry name" value="Trans_reg_C"/>
    <property type="match status" value="1"/>
</dbReference>
<protein>
    <submittedName>
        <fullName evidence="12">Response regulator</fullName>
    </submittedName>
</protein>
<accession>A0A7V7PRI3</accession>
<gene>
    <name evidence="12" type="ORF">F6X38_05630</name>
</gene>
<dbReference type="SMART" id="SM00862">
    <property type="entry name" value="Trans_reg_C"/>
    <property type="match status" value="1"/>
</dbReference>
<organism evidence="12 13">
    <name type="scientific">Plantimonas leprariae</name>
    <dbReference type="NCBI Taxonomy" id="2615207"/>
    <lineage>
        <taxon>Bacteria</taxon>
        <taxon>Pseudomonadati</taxon>
        <taxon>Pseudomonadota</taxon>
        <taxon>Alphaproteobacteria</taxon>
        <taxon>Hyphomicrobiales</taxon>
        <taxon>Aurantimonadaceae</taxon>
        <taxon>Plantimonas</taxon>
    </lineage>
</organism>
<reference evidence="12 13" key="1">
    <citation type="submission" date="2019-09" db="EMBL/GenBank/DDBJ databases">
        <title>YIM 132180 draft genome.</title>
        <authorList>
            <person name="Zhang K."/>
        </authorList>
    </citation>
    <scope>NUCLEOTIDE SEQUENCE [LARGE SCALE GENOMIC DNA]</scope>
    <source>
        <strain evidence="12 13">YIM 132180</strain>
    </source>
</reference>
<dbReference type="SMART" id="SM00448">
    <property type="entry name" value="REC"/>
    <property type="match status" value="1"/>
</dbReference>
<dbReference type="PROSITE" id="PS51755">
    <property type="entry name" value="OMPR_PHOB"/>
    <property type="match status" value="1"/>
</dbReference>
<keyword evidence="3 8" id="KW-0597">Phosphoprotein</keyword>
<keyword evidence="5" id="KW-0805">Transcription regulation</keyword>
<proteinExistence type="predicted"/>
<evidence type="ECO:0000256" key="3">
    <source>
        <dbReference type="ARBA" id="ARBA00022553"/>
    </source>
</evidence>
<evidence type="ECO:0000256" key="8">
    <source>
        <dbReference type="PROSITE-ProRule" id="PRU00169"/>
    </source>
</evidence>
<dbReference type="CDD" id="cd00383">
    <property type="entry name" value="trans_reg_C"/>
    <property type="match status" value="1"/>
</dbReference>
<dbReference type="CDD" id="cd17620">
    <property type="entry name" value="REC_OmpR_KdpE-like"/>
    <property type="match status" value="1"/>
</dbReference>
<dbReference type="PANTHER" id="PTHR48111">
    <property type="entry name" value="REGULATOR OF RPOS"/>
    <property type="match status" value="1"/>
</dbReference>
<keyword evidence="2" id="KW-0963">Cytoplasm</keyword>
<dbReference type="InterPro" id="IPR001789">
    <property type="entry name" value="Sig_transdc_resp-reg_receiver"/>
</dbReference>
<dbReference type="GO" id="GO:0042802">
    <property type="term" value="F:identical protein binding"/>
    <property type="evidence" value="ECO:0007669"/>
    <property type="project" value="UniProtKB-ARBA"/>
</dbReference>
<evidence type="ECO:0000256" key="7">
    <source>
        <dbReference type="ARBA" id="ARBA00023163"/>
    </source>
</evidence>
<name>A0A7V7PRI3_9HYPH</name>
<dbReference type="PROSITE" id="PS50110">
    <property type="entry name" value="RESPONSE_REGULATORY"/>
    <property type="match status" value="1"/>
</dbReference>
<feature type="domain" description="Response regulatory" evidence="10">
    <location>
        <begin position="5"/>
        <end position="119"/>
    </location>
</feature>
<dbReference type="InterPro" id="IPR036388">
    <property type="entry name" value="WH-like_DNA-bd_sf"/>
</dbReference>
<dbReference type="GO" id="GO:0000156">
    <property type="term" value="F:phosphorelay response regulator activity"/>
    <property type="evidence" value="ECO:0007669"/>
    <property type="project" value="TreeGrafter"/>
</dbReference>
<dbReference type="GO" id="GO:0045893">
    <property type="term" value="P:positive regulation of DNA-templated transcription"/>
    <property type="evidence" value="ECO:0007669"/>
    <property type="project" value="UniProtKB-ARBA"/>
</dbReference>
<dbReference type="Gene3D" id="1.10.10.10">
    <property type="entry name" value="Winged helix-like DNA-binding domain superfamily/Winged helix DNA-binding domain"/>
    <property type="match status" value="1"/>
</dbReference>
<keyword evidence="6 9" id="KW-0238">DNA-binding</keyword>
<evidence type="ECO:0000256" key="1">
    <source>
        <dbReference type="ARBA" id="ARBA00004496"/>
    </source>
</evidence>
<dbReference type="Gene3D" id="3.40.50.2300">
    <property type="match status" value="1"/>
</dbReference>
<dbReference type="Pfam" id="PF00072">
    <property type="entry name" value="Response_reg"/>
    <property type="match status" value="1"/>
</dbReference>
<keyword evidence="13" id="KW-1185">Reference proteome</keyword>
<dbReference type="InterPro" id="IPR001867">
    <property type="entry name" value="OmpR/PhoB-type_DNA-bd"/>
</dbReference>
<evidence type="ECO:0000256" key="2">
    <source>
        <dbReference type="ARBA" id="ARBA00022490"/>
    </source>
</evidence>
<dbReference type="SUPFAM" id="SSF52172">
    <property type="entry name" value="CheY-like"/>
    <property type="match status" value="1"/>
</dbReference>
<comment type="subcellular location">
    <subcellularLocation>
        <location evidence="1">Cytoplasm</location>
    </subcellularLocation>
</comment>
<evidence type="ECO:0000313" key="12">
    <source>
        <dbReference type="EMBL" id="KAB0681365.1"/>
    </source>
</evidence>
<keyword evidence="7" id="KW-0804">Transcription</keyword>
<dbReference type="GO" id="GO:0032993">
    <property type="term" value="C:protein-DNA complex"/>
    <property type="evidence" value="ECO:0007669"/>
    <property type="project" value="TreeGrafter"/>
</dbReference>
<dbReference type="GO" id="GO:0000987">
    <property type="term" value="F:cis-regulatory region sequence-specific DNA binding"/>
    <property type="evidence" value="ECO:0007669"/>
    <property type="project" value="UniProtKB-ARBA"/>
</dbReference>
<evidence type="ECO:0000259" key="10">
    <source>
        <dbReference type="PROSITE" id="PS50110"/>
    </source>
</evidence>
<dbReference type="Proteomes" id="UP000432089">
    <property type="component" value="Unassembled WGS sequence"/>
</dbReference>
<evidence type="ECO:0000256" key="6">
    <source>
        <dbReference type="ARBA" id="ARBA00023125"/>
    </source>
</evidence>
<dbReference type="InterPro" id="IPR011006">
    <property type="entry name" value="CheY-like_superfamily"/>
</dbReference>
<evidence type="ECO:0000256" key="9">
    <source>
        <dbReference type="PROSITE-ProRule" id="PRU01091"/>
    </source>
</evidence>